<feature type="domain" description="BTB" evidence="1">
    <location>
        <begin position="386"/>
        <end position="484"/>
    </location>
</feature>
<feature type="domain" description="BTB" evidence="1">
    <location>
        <begin position="78"/>
        <end position="176"/>
    </location>
</feature>
<comment type="caution">
    <text evidence="2">The sequence shown here is derived from an EMBL/GenBank/DDBJ whole genome shotgun (WGS) entry which is preliminary data.</text>
</comment>
<dbReference type="GO" id="GO:0051260">
    <property type="term" value="P:protein homooligomerization"/>
    <property type="evidence" value="ECO:0007669"/>
    <property type="project" value="InterPro"/>
</dbReference>
<dbReference type="SUPFAM" id="SSF54695">
    <property type="entry name" value="POZ domain"/>
    <property type="match status" value="2"/>
</dbReference>
<dbReference type="PANTHER" id="PTHR14499">
    <property type="entry name" value="POTASSIUM CHANNEL TETRAMERIZATION DOMAIN-CONTAINING"/>
    <property type="match status" value="1"/>
</dbReference>
<protein>
    <recommendedName>
        <fullName evidence="1">BTB domain-containing protein</fullName>
    </recommendedName>
</protein>
<evidence type="ECO:0000313" key="2">
    <source>
        <dbReference type="EMBL" id="CAF1473047.1"/>
    </source>
</evidence>
<dbReference type="InterPro" id="IPR003131">
    <property type="entry name" value="T1-type_BTB"/>
</dbReference>
<dbReference type="PANTHER" id="PTHR14499:SF145">
    <property type="entry name" value="POTASSIUM CHANNEL REGULATORY PROTEIN-LIKE"/>
    <property type="match status" value="1"/>
</dbReference>
<dbReference type="Pfam" id="PF02214">
    <property type="entry name" value="BTB_2"/>
    <property type="match status" value="2"/>
</dbReference>
<evidence type="ECO:0000259" key="1">
    <source>
        <dbReference type="SMART" id="SM00225"/>
    </source>
</evidence>
<organism evidence="2 3">
    <name type="scientific">Adineta steineri</name>
    <dbReference type="NCBI Taxonomy" id="433720"/>
    <lineage>
        <taxon>Eukaryota</taxon>
        <taxon>Metazoa</taxon>
        <taxon>Spiralia</taxon>
        <taxon>Gnathifera</taxon>
        <taxon>Rotifera</taxon>
        <taxon>Eurotatoria</taxon>
        <taxon>Bdelloidea</taxon>
        <taxon>Adinetida</taxon>
        <taxon>Adinetidae</taxon>
        <taxon>Adineta</taxon>
    </lineage>
</organism>
<accession>A0A815R6E4</accession>
<gene>
    <name evidence="2" type="ORF">IZO911_LOCUS43566</name>
</gene>
<name>A0A815R6E4_9BILA</name>
<dbReference type="SMART" id="SM00225">
    <property type="entry name" value="BTB"/>
    <property type="match status" value="2"/>
</dbReference>
<dbReference type="AlphaFoldDB" id="A0A815R6E4"/>
<dbReference type="Proteomes" id="UP000663860">
    <property type="component" value="Unassembled WGS sequence"/>
</dbReference>
<dbReference type="InterPro" id="IPR000210">
    <property type="entry name" value="BTB/POZ_dom"/>
</dbReference>
<proteinExistence type="predicted"/>
<dbReference type="EMBL" id="CAJNOE010002208">
    <property type="protein sequence ID" value="CAF1473047.1"/>
    <property type="molecule type" value="Genomic_DNA"/>
</dbReference>
<dbReference type="Gene3D" id="3.30.710.10">
    <property type="entry name" value="Potassium Channel Kv1.1, Chain A"/>
    <property type="match status" value="2"/>
</dbReference>
<feature type="non-terminal residue" evidence="2">
    <location>
        <position position="1"/>
    </location>
</feature>
<sequence length="621" mass="70757">MSADDMNETFMIRSSTPETVSDDNDITIEKVQTKLTQVQLKTTLSDEPSQHNQTQRHQTPPMELISLPKTQDNIVFPNVIDLNVGGCRYTTSLSTLRKYEDSLLAVMFSGRYDLIKDEHGNIFIDRDGTHFGHILNYVRCDQMPPESIALNVLCEAELFCINSLIGKLESSSPRVISLRRRESFRRLIPDYEHMKKDIINRSAEKRSSFHESRVVITQLDHSKLKGTIPCYNCSREFVTVNHACAFDGLTADLEIQQQLKPIQTDIHIDMDKLVAFVVDELVHDGFKASVERITCRFSVRCQSCTLSAMSADDMNETFMIRSSTPETVSDDNDITIEKVQTKLTQVQLKTTLSDEPNQHNQTQRHQTPPMELISLPKTQDNIVFPNVIDLNVGGCRYTTSLSTLRKYEDSLLAVMFSGRYDLIKDEHGNIFIDRDGTHFGHILNYIRCDQMPPESTALNVLREAELFCINSLIGKLESSSPRVISLRRRESFRRLIPDYEHMKKDIINRSAEKRSSFHESRVVITQLDHSKLKGTIPCYNCSREFVTVNHACAFDGLTADLEIQQQLKPIQTDIHIDMDKLVAFVVDELVHDGFKASVERITCRFSVRCQSCTLSGLYTAG</sequence>
<evidence type="ECO:0000313" key="3">
    <source>
        <dbReference type="Proteomes" id="UP000663860"/>
    </source>
</evidence>
<dbReference type="InterPro" id="IPR011333">
    <property type="entry name" value="SKP1/BTB/POZ_sf"/>
</dbReference>
<reference evidence="2" key="1">
    <citation type="submission" date="2021-02" db="EMBL/GenBank/DDBJ databases">
        <authorList>
            <person name="Nowell W R."/>
        </authorList>
    </citation>
    <scope>NUCLEOTIDE SEQUENCE</scope>
</reference>